<accession>A0ABQ4HTD9</accession>
<name>A0ABQ4HTD9_9ACTN</name>
<dbReference type="PANTHER" id="PTHR43712">
    <property type="entry name" value="PUTATIVE (AFU_ORTHOLOGUE AFUA_4G14580)-RELATED"/>
    <property type="match status" value="1"/>
</dbReference>
<dbReference type="SUPFAM" id="SSF46785">
    <property type="entry name" value="Winged helix' DNA-binding domain"/>
    <property type="match status" value="1"/>
</dbReference>
<dbReference type="InterPro" id="IPR036388">
    <property type="entry name" value="WH-like_DNA-bd_sf"/>
</dbReference>
<feature type="domain" description="O-methyltransferase C-terminal" evidence="4">
    <location>
        <begin position="113"/>
        <end position="324"/>
    </location>
</feature>
<sequence length="345" mass="37582">MELPRHRVDLRAMVRLTELADYVVPFCLRVACDLRVADHLAAGPRGVEELAEVTGTRAGPLLRLLRTLASREVFVETTPTVFALTDLAQPLRSDHPLSLATAYPLLSCDVAAWGRLDHSIRTGQAAFDLVHGTGYWQYMATHPDESRRFDASQRAATRLELRSVLGAYPWADLHSVVDVGGGDGGFLAGILARFRHLRGTLFDLPHVASGAAKVFADAGVSDRAEAVGGSFLDPDGQQVPTGADAYLFKRVLYHWDDESATVLLRKVRAAMRPDSRLLVIEPVVDPVVDGESYVTGLRYDMLLLAMAGGGAREVTAIEKLVRTASLRLVRTIGTLTLPILEIRPA</sequence>
<dbReference type="RefSeq" id="WP_204005145.1">
    <property type="nucleotide sequence ID" value="NZ_BOOZ01000009.1"/>
</dbReference>
<dbReference type="Gene3D" id="1.10.10.10">
    <property type="entry name" value="Winged helix-like DNA-binding domain superfamily/Winged helix DNA-binding domain"/>
    <property type="match status" value="1"/>
</dbReference>
<dbReference type="InterPro" id="IPR029063">
    <property type="entry name" value="SAM-dependent_MTases_sf"/>
</dbReference>
<dbReference type="PIRSF" id="PIRSF005739">
    <property type="entry name" value="O-mtase"/>
    <property type="match status" value="1"/>
</dbReference>
<keyword evidence="7" id="KW-1185">Reference proteome</keyword>
<dbReference type="Gene3D" id="1.10.287.1350">
    <property type="match status" value="1"/>
</dbReference>
<dbReference type="EMBL" id="BOOZ01000009">
    <property type="protein sequence ID" value="GIJ08910.1"/>
    <property type="molecule type" value="Genomic_DNA"/>
</dbReference>
<evidence type="ECO:0000256" key="1">
    <source>
        <dbReference type="ARBA" id="ARBA00022603"/>
    </source>
</evidence>
<dbReference type="PANTHER" id="PTHR43712:SF2">
    <property type="entry name" value="O-METHYLTRANSFERASE CICE"/>
    <property type="match status" value="1"/>
</dbReference>
<dbReference type="InterPro" id="IPR012967">
    <property type="entry name" value="COMT_dimerisation"/>
</dbReference>
<evidence type="ECO:0000313" key="7">
    <source>
        <dbReference type="Proteomes" id="UP000647017"/>
    </source>
</evidence>
<dbReference type="GO" id="GO:0032259">
    <property type="term" value="P:methylation"/>
    <property type="evidence" value="ECO:0007669"/>
    <property type="project" value="UniProtKB-KW"/>
</dbReference>
<keyword evidence="2" id="KW-0808">Transferase</keyword>
<dbReference type="InterPro" id="IPR016461">
    <property type="entry name" value="COMT-like"/>
</dbReference>
<feature type="domain" description="O-methyltransferase dimerisation" evidence="5">
    <location>
        <begin position="20"/>
        <end position="89"/>
    </location>
</feature>
<dbReference type="GO" id="GO:0008168">
    <property type="term" value="F:methyltransferase activity"/>
    <property type="evidence" value="ECO:0007669"/>
    <property type="project" value="UniProtKB-KW"/>
</dbReference>
<proteinExistence type="predicted"/>
<evidence type="ECO:0000256" key="3">
    <source>
        <dbReference type="ARBA" id="ARBA00022691"/>
    </source>
</evidence>
<dbReference type="SUPFAM" id="SSF53335">
    <property type="entry name" value="S-adenosyl-L-methionine-dependent methyltransferases"/>
    <property type="match status" value="1"/>
</dbReference>
<evidence type="ECO:0000259" key="4">
    <source>
        <dbReference type="Pfam" id="PF00891"/>
    </source>
</evidence>
<dbReference type="Pfam" id="PF08100">
    <property type="entry name" value="Dimerisation"/>
    <property type="match status" value="1"/>
</dbReference>
<dbReference type="Proteomes" id="UP000647017">
    <property type="component" value="Unassembled WGS sequence"/>
</dbReference>
<protein>
    <submittedName>
        <fullName evidence="6">Methyltransferase</fullName>
    </submittedName>
</protein>
<dbReference type="InterPro" id="IPR036390">
    <property type="entry name" value="WH_DNA-bd_sf"/>
</dbReference>
<dbReference type="Gene3D" id="3.40.50.150">
    <property type="entry name" value="Vaccinia Virus protein VP39"/>
    <property type="match status" value="1"/>
</dbReference>
<dbReference type="PROSITE" id="PS51683">
    <property type="entry name" value="SAM_OMT_II"/>
    <property type="match status" value="1"/>
</dbReference>
<dbReference type="InterPro" id="IPR001077">
    <property type="entry name" value="COMT_C"/>
</dbReference>
<reference evidence="6 7" key="1">
    <citation type="submission" date="2021-01" db="EMBL/GenBank/DDBJ databases">
        <title>Whole genome shotgun sequence of Verrucosispora andamanensis NBRC 109075.</title>
        <authorList>
            <person name="Komaki H."/>
            <person name="Tamura T."/>
        </authorList>
    </citation>
    <scope>NUCLEOTIDE SEQUENCE [LARGE SCALE GENOMIC DNA]</scope>
    <source>
        <strain evidence="6 7">NBRC 109075</strain>
    </source>
</reference>
<dbReference type="Pfam" id="PF00891">
    <property type="entry name" value="Methyltransf_2"/>
    <property type="match status" value="1"/>
</dbReference>
<evidence type="ECO:0000313" key="6">
    <source>
        <dbReference type="EMBL" id="GIJ08910.1"/>
    </source>
</evidence>
<comment type="caution">
    <text evidence="6">The sequence shown here is derived from an EMBL/GenBank/DDBJ whole genome shotgun (WGS) entry which is preliminary data.</text>
</comment>
<organism evidence="6 7">
    <name type="scientific">Micromonospora andamanensis</name>
    <dbReference type="NCBI Taxonomy" id="1287068"/>
    <lineage>
        <taxon>Bacteria</taxon>
        <taxon>Bacillati</taxon>
        <taxon>Actinomycetota</taxon>
        <taxon>Actinomycetes</taxon>
        <taxon>Micromonosporales</taxon>
        <taxon>Micromonosporaceae</taxon>
        <taxon>Micromonospora</taxon>
    </lineage>
</organism>
<keyword evidence="3" id="KW-0949">S-adenosyl-L-methionine</keyword>
<gene>
    <name evidence="6" type="ORF">Van01_21240</name>
</gene>
<evidence type="ECO:0000256" key="2">
    <source>
        <dbReference type="ARBA" id="ARBA00022679"/>
    </source>
</evidence>
<keyword evidence="1 6" id="KW-0489">Methyltransferase</keyword>
<evidence type="ECO:0000259" key="5">
    <source>
        <dbReference type="Pfam" id="PF08100"/>
    </source>
</evidence>